<evidence type="ECO:0000313" key="2">
    <source>
        <dbReference type="Proteomes" id="UP000226079"/>
    </source>
</evidence>
<reference evidence="1 2" key="1">
    <citation type="submission" date="2017-10" db="EMBL/GenBank/DDBJ databases">
        <title>Sequencing the genomes of 1000 actinobacteria strains.</title>
        <authorList>
            <person name="Klenk H.-P."/>
        </authorList>
    </citation>
    <scope>NUCLEOTIDE SEQUENCE [LARGE SCALE GENOMIC DNA]</scope>
    <source>
        <strain evidence="1 2">DSM 15597</strain>
    </source>
</reference>
<dbReference type="RefSeq" id="WP_143483614.1">
    <property type="nucleotide sequence ID" value="NZ_PDJC01000001.1"/>
</dbReference>
<evidence type="ECO:0000313" key="1">
    <source>
        <dbReference type="EMBL" id="PFG17314.1"/>
    </source>
</evidence>
<dbReference type="EMBL" id="PDJC01000001">
    <property type="protein sequence ID" value="PFG17314.1"/>
    <property type="molecule type" value="Genomic_DNA"/>
</dbReference>
<comment type="caution">
    <text evidence="1">The sequence shown here is derived from an EMBL/GenBank/DDBJ whole genome shotgun (WGS) entry which is preliminary data.</text>
</comment>
<sequence>MRLPSLEPGQRVVLRVAAQPHSIDVIGFVLADTGDAVTVRDQHGVEHQVSRDQVLVWRQVGVARGRDPRRTPRDELDRLAAASGLVGRCFVARISDLLGDQLRPPGAVDDPPPVPATLEGEWVSTADASALLDLAWWATQRGARSVQVRTNDASVAAELAELGFTELADPERS</sequence>
<organism evidence="1 2">
    <name type="scientific">Propionicimonas paludicola</name>
    <dbReference type="NCBI Taxonomy" id="185243"/>
    <lineage>
        <taxon>Bacteria</taxon>
        <taxon>Bacillati</taxon>
        <taxon>Actinomycetota</taxon>
        <taxon>Actinomycetes</taxon>
        <taxon>Propionibacteriales</taxon>
        <taxon>Nocardioidaceae</taxon>
        <taxon>Propionicimonas</taxon>
    </lineage>
</organism>
<gene>
    <name evidence="1" type="ORF">ATK74_1881</name>
</gene>
<proteinExistence type="predicted"/>
<accession>A0A2A9CSA1</accession>
<keyword evidence="2" id="KW-1185">Reference proteome</keyword>
<dbReference type="OrthoDB" id="9775595at2"/>
<name>A0A2A9CSA1_9ACTN</name>
<dbReference type="AlphaFoldDB" id="A0A2A9CSA1"/>
<dbReference type="Proteomes" id="UP000226079">
    <property type="component" value="Unassembled WGS sequence"/>
</dbReference>
<protein>
    <submittedName>
        <fullName evidence="1">Uncharacterized protein</fullName>
    </submittedName>
</protein>